<protein>
    <recommendedName>
        <fullName evidence="3">Fructose-bisphosphate aldolase</fullName>
    </recommendedName>
</protein>
<dbReference type="Proteomes" id="UP001299012">
    <property type="component" value="Unassembled WGS sequence"/>
</dbReference>
<evidence type="ECO:0008006" key="3">
    <source>
        <dbReference type="Google" id="ProtNLM"/>
    </source>
</evidence>
<reference evidence="1 2" key="1">
    <citation type="submission" date="2022-01" db="EMBL/GenBank/DDBJ databases">
        <title>Draft Genome Sequences of Seven Type Strains of the Genus Streptomyces.</title>
        <authorList>
            <person name="Aziz S."/>
            <person name="Coretto E."/>
            <person name="Chronakova A."/>
            <person name="Sproer C."/>
            <person name="Huber K."/>
            <person name="Nouioui I."/>
            <person name="Gross H."/>
        </authorList>
    </citation>
    <scope>NUCLEOTIDE SEQUENCE [LARGE SCALE GENOMIC DNA]</scope>
    <source>
        <strain evidence="1 2">DSM 41685</strain>
    </source>
</reference>
<dbReference type="PANTHER" id="PTHR47916:SF1">
    <property type="entry name" value="3-HYDROXY-5-PHOSPHONOOXYPENTANE-2,4-DIONE THIOLASE"/>
    <property type="match status" value="1"/>
</dbReference>
<dbReference type="InterPro" id="IPR013785">
    <property type="entry name" value="Aldolase_TIM"/>
</dbReference>
<dbReference type="Pfam" id="PF01791">
    <property type="entry name" value="DeoC"/>
    <property type="match status" value="1"/>
</dbReference>
<name>A0ABS9J9S1_9ACTN</name>
<gene>
    <name evidence="1" type="ORF">L0F81_03280</name>
</gene>
<proteinExistence type="predicted"/>
<sequence>MNDRGRAGSRESSSFGGLEIRLRRLFSPDTGRSLIIPLDHAITMGPSGGLERPRSIIEAAVLGNADAVMLRPGMVGCLSGVGAEKLGVILALTGRLATGVDHVLLNSVEYAASQAADAVCGEFKFGSSGDLENARIIAQLAERAHMMGIPVLVTVYSRPEALDRLGSDAYAHACRIAEEIGADVIKTSLPDDPAVIAQCVESTSVPIVVAGGPPDTSTDLEEFLRRAVNQGIGGAAIGRRAWAASKPVETIRGLAAAVHGEHAHV</sequence>
<dbReference type="SUPFAM" id="SSF51569">
    <property type="entry name" value="Aldolase"/>
    <property type="match status" value="1"/>
</dbReference>
<keyword evidence="2" id="KW-1185">Reference proteome</keyword>
<dbReference type="RefSeq" id="WP_143649854.1">
    <property type="nucleotide sequence ID" value="NZ_JAKKZF010000006.1"/>
</dbReference>
<dbReference type="InterPro" id="IPR002915">
    <property type="entry name" value="DeoC/FbaB/LacD_aldolase"/>
</dbReference>
<dbReference type="EMBL" id="JAKKZF010000006">
    <property type="protein sequence ID" value="MCG0062321.1"/>
    <property type="molecule type" value="Genomic_DNA"/>
</dbReference>
<dbReference type="SMART" id="SM01133">
    <property type="entry name" value="DeoC"/>
    <property type="match status" value="1"/>
</dbReference>
<evidence type="ECO:0000313" key="2">
    <source>
        <dbReference type="Proteomes" id="UP001299012"/>
    </source>
</evidence>
<dbReference type="PANTHER" id="PTHR47916">
    <property type="entry name" value="FRUCTOSE-BISPHOSPHATE ALDOLASE CLASS 1"/>
    <property type="match status" value="1"/>
</dbReference>
<accession>A0ABS9J9S1</accession>
<organism evidence="1 2">
    <name type="scientific">Streptomyces tricolor</name>
    <dbReference type="NCBI Taxonomy" id="68277"/>
    <lineage>
        <taxon>Bacteria</taxon>
        <taxon>Bacillati</taxon>
        <taxon>Actinomycetota</taxon>
        <taxon>Actinomycetes</taxon>
        <taxon>Kitasatosporales</taxon>
        <taxon>Streptomycetaceae</taxon>
        <taxon>Streptomyces</taxon>
        <taxon>Streptomyces violaceoruber group</taxon>
    </lineage>
</organism>
<dbReference type="Gene3D" id="3.20.20.70">
    <property type="entry name" value="Aldolase class I"/>
    <property type="match status" value="1"/>
</dbReference>
<comment type="caution">
    <text evidence="1">The sequence shown here is derived from an EMBL/GenBank/DDBJ whole genome shotgun (WGS) entry which is preliminary data.</text>
</comment>
<evidence type="ECO:0000313" key="1">
    <source>
        <dbReference type="EMBL" id="MCG0062321.1"/>
    </source>
</evidence>
<dbReference type="InterPro" id="IPR041720">
    <property type="entry name" value="FbaB-like"/>
</dbReference>
<dbReference type="PIRSF" id="PIRSF038992">
    <property type="entry name" value="Aldolase_Ia"/>
    <property type="match status" value="1"/>
</dbReference>
<dbReference type="InterPro" id="IPR050456">
    <property type="entry name" value="DeoC/FbaB_aldolase"/>
</dbReference>